<accession>A0AA88T021</accession>
<evidence type="ECO:0000313" key="3">
    <source>
        <dbReference type="Proteomes" id="UP001187415"/>
    </source>
</evidence>
<evidence type="ECO:0000256" key="1">
    <source>
        <dbReference type="SAM" id="MobiDB-lite"/>
    </source>
</evidence>
<reference evidence="2" key="1">
    <citation type="submission" date="2023-07" db="EMBL/GenBank/DDBJ databases">
        <title>Chromosome-level Genome Assembly of Striped Snakehead (Channa striata).</title>
        <authorList>
            <person name="Liu H."/>
        </authorList>
    </citation>
    <scope>NUCLEOTIDE SEQUENCE</scope>
    <source>
        <strain evidence="2">Gz</strain>
        <tissue evidence="2">Muscle</tissue>
    </source>
</reference>
<dbReference type="SUPFAM" id="SSF47353">
    <property type="entry name" value="Retrovirus capsid dimerization domain-like"/>
    <property type="match status" value="1"/>
</dbReference>
<feature type="region of interest" description="Disordered" evidence="1">
    <location>
        <begin position="1"/>
        <end position="40"/>
    </location>
</feature>
<gene>
    <name evidence="2" type="ORF">Q5P01_003173</name>
</gene>
<dbReference type="Proteomes" id="UP001187415">
    <property type="component" value="Unassembled WGS sequence"/>
</dbReference>
<feature type="compositionally biased region" description="Polar residues" evidence="1">
    <location>
        <begin position="1"/>
        <end position="21"/>
    </location>
</feature>
<dbReference type="EMBL" id="JAUPFM010000002">
    <property type="protein sequence ID" value="KAK2858553.1"/>
    <property type="molecule type" value="Genomic_DNA"/>
</dbReference>
<dbReference type="AlphaFoldDB" id="A0AA88T021"/>
<comment type="caution">
    <text evidence="2">The sequence shown here is derived from an EMBL/GenBank/DDBJ whole genome shotgun (WGS) entry which is preliminary data.</text>
</comment>
<dbReference type="PANTHER" id="PTHR46888">
    <property type="entry name" value="ZINC KNUCKLE DOMAINCONTAINING PROTEIN-RELATED"/>
    <property type="match status" value="1"/>
</dbReference>
<evidence type="ECO:0000313" key="2">
    <source>
        <dbReference type="EMBL" id="KAK2858553.1"/>
    </source>
</evidence>
<keyword evidence="3" id="KW-1185">Reference proteome</keyword>
<proteinExistence type="predicted"/>
<dbReference type="Gene3D" id="1.10.4020.10">
    <property type="entry name" value="DNA breaking-rejoining enzymes"/>
    <property type="match status" value="1"/>
</dbReference>
<protein>
    <recommendedName>
        <fullName evidence="4">SCAN box domain-containing protein</fullName>
    </recommendedName>
</protein>
<feature type="compositionally biased region" description="Polar residues" evidence="1">
    <location>
        <begin position="30"/>
        <end position="40"/>
    </location>
</feature>
<sequence length="205" mass="23488">MPPKKSQQQQTEVGNEANPISGTVEDDAQPGTSFSVSPDSSLGTLAKMFEGFIHIQMDRDKRQEKEAAKQEHKLSVLTHQITQLQLDLEATRAGRLPSQAQGVPVGEPKLQKLEDSDDMEHYLTTFERLAEVYNWPRQEWAVRLIPLLTGKARSAFIAMNPVLRKFEINTETYRQKFRSYETPTEESPQELYIGLKDLFCKWVTY</sequence>
<evidence type="ECO:0008006" key="4">
    <source>
        <dbReference type="Google" id="ProtNLM"/>
    </source>
</evidence>
<dbReference type="PANTHER" id="PTHR46888:SF1">
    <property type="entry name" value="RIBONUCLEASE H"/>
    <property type="match status" value="1"/>
</dbReference>
<dbReference type="InterPro" id="IPR038269">
    <property type="entry name" value="SCAN_sf"/>
</dbReference>
<feature type="non-terminal residue" evidence="2">
    <location>
        <position position="205"/>
    </location>
</feature>
<organism evidence="2 3">
    <name type="scientific">Channa striata</name>
    <name type="common">Snakehead murrel</name>
    <name type="synonym">Ophicephalus striatus</name>
    <dbReference type="NCBI Taxonomy" id="64152"/>
    <lineage>
        <taxon>Eukaryota</taxon>
        <taxon>Metazoa</taxon>
        <taxon>Chordata</taxon>
        <taxon>Craniata</taxon>
        <taxon>Vertebrata</taxon>
        <taxon>Euteleostomi</taxon>
        <taxon>Actinopterygii</taxon>
        <taxon>Neopterygii</taxon>
        <taxon>Teleostei</taxon>
        <taxon>Neoteleostei</taxon>
        <taxon>Acanthomorphata</taxon>
        <taxon>Anabantaria</taxon>
        <taxon>Anabantiformes</taxon>
        <taxon>Channoidei</taxon>
        <taxon>Channidae</taxon>
        <taxon>Channa</taxon>
    </lineage>
</organism>
<name>A0AA88T021_CHASR</name>